<sequence length="367" mass="38513">MAVYLNGNEVEESQALDSAAELLNRANLPLLAGLMTDVAGAEAAVTLAEEIGGVVDHASGGGLARANRLMREAGSTPVSLGELRNRSDLVIVLGKKPFEADPDLLDKIFPGKKGLPRPGAAPRRLVTLGAKPKKLPDAIEAKVIETRKTDLATAIGMLAAATRKHPFGDTGKALPKELADAAEMFREAAFSVFVYSPEELDEPVLHVVLDMIRSLCDKNRSGLYTVPVRGNGDGVNLCSVWTCGLPMRTSFAHGDPVNDAWRFDANRMIESGEADALVWIDAFGEGKTDAPKGLPTIALAVPGAVKPDAADIVIEVAKPGVDHDAALYLAEISGLGMVKAKAGGSGLPTVADVLRALSDRLKTTEAA</sequence>
<dbReference type="Proteomes" id="UP000095087">
    <property type="component" value="Unassembled WGS sequence"/>
</dbReference>
<dbReference type="EMBL" id="MASI01000001">
    <property type="protein sequence ID" value="ODA68785.1"/>
    <property type="molecule type" value="Genomic_DNA"/>
</dbReference>
<evidence type="ECO:0000313" key="2">
    <source>
        <dbReference type="Proteomes" id="UP000095087"/>
    </source>
</evidence>
<name>A0A1E2S378_9HYPH</name>
<dbReference type="GO" id="GO:0016787">
    <property type="term" value="F:hydrolase activity"/>
    <property type="evidence" value="ECO:0007669"/>
    <property type="project" value="UniProtKB-KW"/>
</dbReference>
<keyword evidence="2" id="KW-1185">Reference proteome</keyword>
<reference evidence="1 2" key="1">
    <citation type="submission" date="2016-07" db="EMBL/GenBank/DDBJ databases">
        <title>Draft genome sequence of Methyloligella halotolerans C2T (VKM B-2706T=CCUG 61687T=DSM 25045T), a halotolerant polyhydroxybutyrate accumulating methylotroph.</title>
        <authorList>
            <person name="Vasilenko O.V."/>
            <person name="Doronina N.V."/>
            <person name="Poroshina M.N."/>
            <person name="Tarlachkov S.V."/>
            <person name="Trotsenko Y.A."/>
        </authorList>
    </citation>
    <scope>NUCLEOTIDE SEQUENCE [LARGE SCALE GENOMIC DNA]</scope>
    <source>
        <strain evidence="1 2">VKM B-2706</strain>
    </source>
</reference>
<comment type="caution">
    <text evidence="1">The sequence shown here is derived from an EMBL/GenBank/DDBJ whole genome shotgun (WGS) entry which is preliminary data.</text>
</comment>
<evidence type="ECO:0000313" key="1">
    <source>
        <dbReference type="EMBL" id="ODA68785.1"/>
    </source>
</evidence>
<protein>
    <submittedName>
        <fullName evidence="1">Formyltransferase/hydrolase complex Fhc subunit B</fullName>
    </submittedName>
</protein>
<dbReference type="RefSeq" id="WP_069094009.1">
    <property type="nucleotide sequence ID" value="NZ_MASI01000001.1"/>
</dbReference>
<dbReference type="AlphaFoldDB" id="A0A1E2S378"/>
<dbReference type="OrthoDB" id="7914675at2"/>
<organism evidence="1 2">
    <name type="scientific">Methyloligella halotolerans</name>
    <dbReference type="NCBI Taxonomy" id="1177755"/>
    <lineage>
        <taxon>Bacteria</taxon>
        <taxon>Pseudomonadati</taxon>
        <taxon>Pseudomonadota</taxon>
        <taxon>Alphaproteobacteria</taxon>
        <taxon>Hyphomicrobiales</taxon>
        <taxon>Hyphomicrobiaceae</taxon>
        <taxon>Methyloligella</taxon>
    </lineage>
</organism>
<keyword evidence="1" id="KW-0808">Transferase</keyword>
<accession>A0A1E2S378</accession>
<dbReference type="GO" id="GO:0016740">
    <property type="term" value="F:transferase activity"/>
    <property type="evidence" value="ECO:0007669"/>
    <property type="project" value="UniProtKB-KW"/>
</dbReference>
<keyword evidence="1" id="KW-0378">Hydrolase</keyword>
<dbReference type="STRING" id="1177755.A7A08_00619"/>
<proteinExistence type="predicted"/>
<gene>
    <name evidence="1" type="ORF">A7A08_00619</name>
</gene>